<feature type="DNA-binding region" description="H-T-H motif" evidence="4">
    <location>
        <begin position="27"/>
        <end position="46"/>
    </location>
</feature>
<dbReference type="InterPro" id="IPR050109">
    <property type="entry name" value="HTH-type_TetR-like_transc_reg"/>
</dbReference>
<keyword evidence="7" id="KW-1185">Reference proteome</keyword>
<evidence type="ECO:0000256" key="3">
    <source>
        <dbReference type="ARBA" id="ARBA00023163"/>
    </source>
</evidence>
<dbReference type="EMBL" id="CP147846">
    <property type="protein sequence ID" value="WXG70539.1"/>
    <property type="molecule type" value="Genomic_DNA"/>
</dbReference>
<accession>A0ABZ2PN18</accession>
<dbReference type="RefSeq" id="WP_338892014.1">
    <property type="nucleotide sequence ID" value="NZ_CP147846.1"/>
</dbReference>
<keyword evidence="2 4" id="KW-0238">DNA-binding</keyword>
<dbReference type="PANTHER" id="PTHR30055">
    <property type="entry name" value="HTH-TYPE TRANSCRIPTIONAL REGULATOR RUTR"/>
    <property type="match status" value="1"/>
</dbReference>
<evidence type="ECO:0000256" key="1">
    <source>
        <dbReference type="ARBA" id="ARBA00023015"/>
    </source>
</evidence>
<dbReference type="InterPro" id="IPR001647">
    <property type="entry name" value="HTH_TetR"/>
</dbReference>
<dbReference type="PROSITE" id="PS50977">
    <property type="entry name" value="HTH_TETR_2"/>
    <property type="match status" value="1"/>
</dbReference>
<dbReference type="Gene3D" id="1.10.357.10">
    <property type="entry name" value="Tetracycline Repressor, domain 2"/>
    <property type="match status" value="1"/>
</dbReference>
<evidence type="ECO:0000256" key="4">
    <source>
        <dbReference type="PROSITE-ProRule" id="PRU00335"/>
    </source>
</evidence>
<gene>
    <name evidence="6" type="ORF">WDS16_08615</name>
</gene>
<reference evidence="6 7" key="1">
    <citation type="submission" date="2024-03" db="EMBL/GenBank/DDBJ databases">
        <title>Natural products discovery in diverse microorganisms through a two-stage MS feature dereplication strategy.</title>
        <authorList>
            <person name="Zhang R."/>
        </authorList>
    </citation>
    <scope>NUCLEOTIDE SEQUENCE [LARGE SCALE GENOMIC DNA]</scope>
    <source>
        <strain evidence="6 7">18930</strain>
    </source>
</reference>
<evidence type="ECO:0000256" key="2">
    <source>
        <dbReference type="ARBA" id="ARBA00023125"/>
    </source>
</evidence>
<dbReference type="InterPro" id="IPR009057">
    <property type="entry name" value="Homeodomain-like_sf"/>
</dbReference>
<evidence type="ECO:0000313" key="7">
    <source>
        <dbReference type="Proteomes" id="UP001432000"/>
    </source>
</evidence>
<evidence type="ECO:0000313" key="6">
    <source>
        <dbReference type="EMBL" id="WXG70539.1"/>
    </source>
</evidence>
<organism evidence="6 7">
    <name type="scientific">Rhodococcus sovatensis</name>
    <dbReference type="NCBI Taxonomy" id="1805840"/>
    <lineage>
        <taxon>Bacteria</taxon>
        <taxon>Bacillati</taxon>
        <taxon>Actinomycetota</taxon>
        <taxon>Actinomycetes</taxon>
        <taxon>Mycobacteriales</taxon>
        <taxon>Nocardiaceae</taxon>
        <taxon>Rhodococcus</taxon>
    </lineage>
</organism>
<dbReference type="SUPFAM" id="SSF48498">
    <property type="entry name" value="Tetracyclin repressor-like, C-terminal domain"/>
    <property type="match status" value="1"/>
</dbReference>
<dbReference type="InterPro" id="IPR036271">
    <property type="entry name" value="Tet_transcr_reg_TetR-rel_C_sf"/>
</dbReference>
<sequence length="183" mass="20016">MAHTSSDHRISAAALQLLRSGGPRSATIEGVAALSGVAKTTIYRRYRNRREMLTAALAPISDPPRVDMEMDPRDQLRSFVHYAAGAVHAGIGFGGLAALLVDDDPEFCELFRDVLAEHRSHLSAAIRAAIDSELIRRDIPIDTLVDSIVGTYAMEQARTGRIEAGWEDRIVALLFPEPLPVRC</sequence>
<keyword evidence="3" id="KW-0804">Transcription</keyword>
<keyword evidence="1" id="KW-0805">Transcription regulation</keyword>
<dbReference type="Pfam" id="PF00440">
    <property type="entry name" value="TetR_N"/>
    <property type="match status" value="1"/>
</dbReference>
<dbReference type="PANTHER" id="PTHR30055:SF234">
    <property type="entry name" value="HTH-TYPE TRANSCRIPTIONAL REGULATOR BETI"/>
    <property type="match status" value="1"/>
</dbReference>
<name>A0ABZ2PN18_9NOCA</name>
<proteinExistence type="predicted"/>
<dbReference type="Gene3D" id="1.10.10.60">
    <property type="entry name" value="Homeodomain-like"/>
    <property type="match status" value="1"/>
</dbReference>
<dbReference type="Proteomes" id="UP001432000">
    <property type="component" value="Chromosome"/>
</dbReference>
<evidence type="ECO:0000259" key="5">
    <source>
        <dbReference type="PROSITE" id="PS50977"/>
    </source>
</evidence>
<feature type="domain" description="HTH tetR-type" evidence="5">
    <location>
        <begin position="4"/>
        <end position="64"/>
    </location>
</feature>
<dbReference type="SUPFAM" id="SSF46689">
    <property type="entry name" value="Homeodomain-like"/>
    <property type="match status" value="1"/>
</dbReference>
<protein>
    <submittedName>
        <fullName evidence="6">TetR/AcrR family transcriptional regulator</fullName>
    </submittedName>
</protein>